<dbReference type="Pfam" id="PF02655">
    <property type="entry name" value="ATP-grasp_3"/>
    <property type="match status" value="1"/>
</dbReference>
<feature type="region of interest" description="Disordered" evidence="1">
    <location>
        <begin position="154"/>
        <end position="178"/>
    </location>
</feature>
<evidence type="ECO:0000259" key="2">
    <source>
        <dbReference type="Pfam" id="PF02655"/>
    </source>
</evidence>
<feature type="region of interest" description="Disordered" evidence="1">
    <location>
        <begin position="379"/>
        <end position="402"/>
    </location>
</feature>
<reference evidence="3 4" key="1">
    <citation type="submission" date="2019-09" db="EMBL/GenBank/DDBJ databases">
        <title>Salinarimonas rosea gen. nov., sp. nov., a new member of the a-2 subgroup of the Proteobacteria.</title>
        <authorList>
            <person name="Liu J."/>
        </authorList>
    </citation>
    <scope>NUCLEOTIDE SEQUENCE [LARGE SCALE GENOMIC DNA]</scope>
    <source>
        <strain evidence="3 4">BN140002</strain>
    </source>
</reference>
<name>A0A5B2VG74_9HYPH</name>
<dbReference type="Gene3D" id="3.30.470.20">
    <property type="entry name" value="ATP-grasp fold, B domain"/>
    <property type="match status" value="1"/>
</dbReference>
<evidence type="ECO:0000313" key="4">
    <source>
        <dbReference type="Proteomes" id="UP000323142"/>
    </source>
</evidence>
<dbReference type="InterPro" id="IPR016677">
    <property type="entry name" value="UCP016817_carboligase"/>
</dbReference>
<dbReference type="PIRSF" id="PIRSF016817">
    <property type="entry name" value="UCP016817_carboligase"/>
    <property type="match status" value="1"/>
</dbReference>
<reference evidence="3 4" key="2">
    <citation type="submission" date="2019-09" db="EMBL/GenBank/DDBJ databases">
        <authorList>
            <person name="Jin C."/>
        </authorList>
    </citation>
    <scope>NUCLEOTIDE SEQUENCE [LARGE SCALE GENOMIC DNA]</scope>
    <source>
        <strain evidence="3 4">BN140002</strain>
    </source>
</reference>
<evidence type="ECO:0000313" key="3">
    <source>
        <dbReference type="EMBL" id="KAA2237500.1"/>
    </source>
</evidence>
<feature type="domain" description="ATP-grasp fold PylC-type" evidence="2">
    <location>
        <begin position="124"/>
        <end position="275"/>
    </location>
</feature>
<dbReference type="OrthoDB" id="1804072at2"/>
<gene>
    <name evidence="3" type="ORF">F0L46_10960</name>
</gene>
<dbReference type="GO" id="GO:0005524">
    <property type="term" value="F:ATP binding"/>
    <property type="evidence" value="ECO:0007669"/>
    <property type="project" value="InterPro"/>
</dbReference>
<proteinExistence type="predicted"/>
<dbReference type="EMBL" id="VUOA01000019">
    <property type="protein sequence ID" value="KAA2237500.1"/>
    <property type="molecule type" value="Genomic_DNA"/>
</dbReference>
<dbReference type="RefSeq" id="WP_149817359.1">
    <property type="nucleotide sequence ID" value="NZ_VUOA01000019.1"/>
</dbReference>
<accession>A0A5B2VG74</accession>
<evidence type="ECO:0000256" key="1">
    <source>
        <dbReference type="SAM" id="MobiDB-lite"/>
    </source>
</evidence>
<dbReference type="AlphaFoldDB" id="A0A5B2VG74"/>
<comment type="caution">
    <text evidence="3">The sequence shown here is derived from an EMBL/GenBank/DDBJ whole genome shotgun (WGS) entry which is preliminary data.</text>
</comment>
<protein>
    <submittedName>
        <fullName evidence="3">ATP-grasp domain-containing protein</fullName>
    </submittedName>
</protein>
<dbReference type="SUPFAM" id="SSF56059">
    <property type="entry name" value="Glutathione synthetase ATP-binding domain-like"/>
    <property type="match status" value="1"/>
</dbReference>
<sequence>MTPGSGRAGEGGALLIAAQSGRALAAAARRAGFRPYVADMFGDDDTLALTDAWQRLPGRFGRGAEGESVDAVLDELAKAAGDHPLGLVLGSGFEGAPHVVARLARRFRLLGASAETIRHLKDPFRLAALLADLGVPHPPLTADAVPDPAAWLSKRRGGSGGGHVRPAGPGAPLRGRYHQRRVPGRPVSIAFLADGRDALWVGASEQWTAPAPGRPYRFAGALEPISIGEGMRCEMEAALRAIVARTGLRGLAGADCLVEGGRWWLLEINPRPGGSLDVLDRRATPLLGRHVEACLGHLGAPEPPPARIAATRILYAGRPCVVPPAPWPDGVMDRTPAGSVIGPGDPVCTLWAEAGDRAGALAGLDRREAAVWAMFSGDGDHEYQTGGTPAPERERACGGAGR</sequence>
<dbReference type="Proteomes" id="UP000323142">
    <property type="component" value="Unassembled WGS sequence"/>
</dbReference>
<dbReference type="GO" id="GO:0046872">
    <property type="term" value="F:metal ion binding"/>
    <property type="evidence" value="ECO:0007669"/>
    <property type="project" value="InterPro"/>
</dbReference>
<keyword evidence="4" id="KW-1185">Reference proteome</keyword>
<organism evidence="3 4">
    <name type="scientific">Salinarimonas soli</name>
    <dbReference type="NCBI Taxonomy" id="1638099"/>
    <lineage>
        <taxon>Bacteria</taxon>
        <taxon>Pseudomonadati</taxon>
        <taxon>Pseudomonadota</taxon>
        <taxon>Alphaproteobacteria</taxon>
        <taxon>Hyphomicrobiales</taxon>
        <taxon>Salinarimonadaceae</taxon>
        <taxon>Salinarimonas</taxon>
    </lineage>
</organism>
<dbReference type="InterPro" id="IPR003806">
    <property type="entry name" value="ATP-grasp_PylC-type"/>
</dbReference>